<dbReference type="InterPro" id="IPR036116">
    <property type="entry name" value="FN3_sf"/>
</dbReference>
<dbReference type="NCBIfam" id="TIGR04183">
    <property type="entry name" value="Por_Secre_tail"/>
    <property type="match status" value="1"/>
</dbReference>
<evidence type="ECO:0000313" key="2">
    <source>
        <dbReference type="EMBL" id="GBR73849.1"/>
    </source>
</evidence>
<dbReference type="AlphaFoldDB" id="A0A388TAW7"/>
<dbReference type="PROSITE" id="PS50853">
    <property type="entry name" value="FN3"/>
    <property type="match status" value="2"/>
</dbReference>
<dbReference type="InterPro" id="IPR013783">
    <property type="entry name" value="Ig-like_fold"/>
</dbReference>
<comment type="caution">
    <text evidence="2">The sequence shown here is derived from an EMBL/GenBank/DDBJ whole genome shotgun (WGS) entry which is preliminary data.</text>
</comment>
<feature type="domain" description="Fibronectin type-III" evidence="1">
    <location>
        <begin position="186"/>
        <end position="288"/>
    </location>
</feature>
<accession>A0A388TAW7</accession>
<dbReference type="Proteomes" id="UP000269352">
    <property type="component" value="Unassembled WGS sequence"/>
</dbReference>
<dbReference type="InterPro" id="IPR026444">
    <property type="entry name" value="Secre_tail"/>
</dbReference>
<sequence length="675" mass="73310">FTWETAPDGRGSGVAGYHVYWGLNPNGVSTDYLENNTFVIPELAEDGKYYLRVRAIDIAGNAGNWTLVYKYWYDGSAPLFVVEQRSVLWTANPDPAMVSWDEALDGSIGESASSGVAGYNIYWGDDPSGNTITLQRSKENKQYDPPPCLTGDPHYLRVQAVDNAGNVSEWQTLLMYQYDNLPPGISATNITVGETNNPYAGVFTWAEASDGRGSGINGYYVCWSSQPDGEDNSEAAYQNDLHKNSYEPPMITSGGGTYYLRVKAVDNMGLAGAWSTVLTYPYYFTTPGISATNEISDWTKEADPPYFEWQDATDKPSGISGYNIYWGQDSDGTTALAYQAGNDQAARGYDPPSCAAGDGLYYLRVQAVDDYGAPGEWSTVYAYRYDSAAPTGSLIINAGNPEYASSDNVVLYLNYTDAHSGVTLMNINDLGWEAVAPAKELTLSAGDGEKTVSVRYQDAAGNISPEYTDNIILNSAILSGGTLFTLSEPDNGRIIISWISTAPLNTPVTFSVMPLANTANPVLVSDNILSASSGDSVLDVSSLAPDNYELHGEVDGAVYIIGVFSIAKPQRVSGSGGTGEQVWSYPNPFSPDNGQEAKIAYLVKADGWTRVYVYDARGRRVWQTENYARAGQDNIVLWDGRNNQGRLAANGLYILIVTDEKGRIITKGRLALYDE</sequence>
<protein>
    <recommendedName>
        <fullName evidence="1">Fibronectin type-III domain-containing protein</fullName>
    </recommendedName>
</protein>
<dbReference type="SUPFAM" id="SSF49265">
    <property type="entry name" value="Fibronectin type III"/>
    <property type="match status" value="1"/>
</dbReference>
<dbReference type="CDD" id="cd00063">
    <property type="entry name" value="FN3"/>
    <property type="match status" value="1"/>
</dbReference>
<evidence type="ECO:0000259" key="1">
    <source>
        <dbReference type="PROSITE" id="PS50853"/>
    </source>
</evidence>
<proteinExistence type="predicted"/>
<name>A0A388TAW7_TERA1</name>
<gene>
    <name evidence="2" type="ORF">NO1_1129</name>
</gene>
<organism evidence="2 3">
    <name type="scientific">Termititenax aidoneus</name>
    <dbReference type="NCBI Taxonomy" id="2218524"/>
    <lineage>
        <taxon>Bacteria</taxon>
        <taxon>Bacillati</taxon>
        <taxon>Candidatus Margulisiibacteriota</taxon>
        <taxon>Candidatus Termititenacia</taxon>
        <taxon>Candidatus Termititenacales</taxon>
        <taxon>Candidatus Termititenacaceae</taxon>
        <taxon>Candidatus Termititenax</taxon>
    </lineage>
</organism>
<dbReference type="EMBL" id="BGZN01000021">
    <property type="protein sequence ID" value="GBR73849.1"/>
    <property type="molecule type" value="Genomic_DNA"/>
</dbReference>
<dbReference type="InterPro" id="IPR003961">
    <property type="entry name" value="FN3_dom"/>
</dbReference>
<feature type="domain" description="Fibronectin type-III" evidence="1">
    <location>
        <begin position="1"/>
        <end position="79"/>
    </location>
</feature>
<dbReference type="Gene3D" id="2.60.40.4070">
    <property type="match status" value="1"/>
</dbReference>
<reference evidence="2 3" key="1">
    <citation type="journal article" date="2019" name="ISME J.">
        <title>Genome analyses of uncultured TG2/ZB3 bacteria in 'Margulisbacteria' specifically attached to ectosymbiotic spirochetes of protists in the termite gut.</title>
        <authorList>
            <person name="Utami Y.D."/>
            <person name="Kuwahara H."/>
            <person name="Igai K."/>
            <person name="Murakami T."/>
            <person name="Sugaya K."/>
            <person name="Morikawa T."/>
            <person name="Nagura Y."/>
            <person name="Yuki M."/>
            <person name="Deevong P."/>
            <person name="Inoue T."/>
            <person name="Kihara K."/>
            <person name="Lo N."/>
            <person name="Yamada A."/>
            <person name="Ohkuma M."/>
            <person name="Hongoh Y."/>
        </authorList>
    </citation>
    <scope>NUCLEOTIDE SEQUENCE [LARGE SCALE GENOMIC DNA]</scope>
    <source>
        <strain evidence="2">NkOx7-01</strain>
    </source>
</reference>
<feature type="non-terminal residue" evidence="2">
    <location>
        <position position="1"/>
    </location>
</feature>
<keyword evidence="3" id="KW-1185">Reference proteome</keyword>
<dbReference type="Gene3D" id="2.60.40.10">
    <property type="entry name" value="Immunoglobulins"/>
    <property type="match status" value="4"/>
</dbReference>
<evidence type="ECO:0000313" key="3">
    <source>
        <dbReference type="Proteomes" id="UP000269352"/>
    </source>
</evidence>